<name>A0A813R0G2_9BILA</name>
<sequence>MNNFLKSKFEYLPDEIILEICRYIHCGHVFYSFYNLNSRINQAITDYCHHVILRRLNYKQFLYIYSNILPKIGTFIISLTINRLQQTYFLHNFSLHMNKIFPNLEKLALDDWKNKELFSFIENDLNQLKYLRTIIIRGLRQINQNNSITYSNDDQQHLLDIIHKNTQIELIYFEPDCYSMKLSINQKNFINHSNLIEMSISLLTSNDLISLAILIPNIRRLHVIIEEFLPTINQDIIPFQCLTHFSLNAIDFYSTFDNISSILQLTPTIQQLSLTLTTKDERLIYGQHLFTFLSSQLFTNNKLIQSLKYAVYFSTSVDNYFDSNSLLESWNPISIAYTINKDEKKSYILIHTLPYPSILLNLYSILPNKFGISLGDQVYNNIQYLCICHAKTLFETFTIIQHCRKIQDLSIQIDKTKAILPVPTNQQTIINLPKLKQLEIISIFGTIDNWQHFKILLIAAPNISTLCIDLDCAIKLFETTDEDLIFSRVLHLFIDGNNSNVKLKNEHIHSLSKVFSGIHSLKIKYKTENFIETDIISTILDNCKQLIVFTINGQISDDRSIEYIQEWLIEYSSRLKNSDNNYQVDFCDNWFQIWL</sequence>
<dbReference type="Proteomes" id="UP000663874">
    <property type="component" value="Unassembled WGS sequence"/>
</dbReference>
<reference evidence="1" key="1">
    <citation type="submission" date="2021-02" db="EMBL/GenBank/DDBJ databases">
        <authorList>
            <person name="Nowell W R."/>
        </authorList>
    </citation>
    <scope>NUCLEOTIDE SEQUENCE</scope>
</reference>
<evidence type="ECO:0008006" key="5">
    <source>
        <dbReference type="Google" id="ProtNLM"/>
    </source>
</evidence>
<dbReference type="AlphaFoldDB" id="A0A813R0G2"/>
<gene>
    <name evidence="2" type="ORF">FNK824_LOCUS14920</name>
    <name evidence="3" type="ORF">OTI717_LOCUS27305</name>
    <name evidence="1" type="ORF">RFH988_LOCUS2560</name>
</gene>
<dbReference type="EMBL" id="CAJNOO010000056">
    <property type="protein sequence ID" value="CAF0774684.1"/>
    <property type="molecule type" value="Genomic_DNA"/>
</dbReference>
<comment type="caution">
    <text evidence="1">The sequence shown here is derived from an EMBL/GenBank/DDBJ whole genome shotgun (WGS) entry which is preliminary data.</text>
</comment>
<evidence type="ECO:0000313" key="4">
    <source>
        <dbReference type="Proteomes" id="UP000663882"/>
    </source>
</evidence>
<proteinExistence type="predicted"/>
<evidence type="ECO:0000313" key="1">
    <source>
        <dbReference type="EMBL" id="CAF0774684.1"/>
    </source>
</evidence>
<dbReference type="EMBL" id="CAJOBE010002102">
    <property type="protein sequence ID" value="CAF3799547.1"/>
    <property type="molecule type" value="Genomic_DNA"/>
</dbReference>
<dbReference type="Proteomes" id="UP000663882">
    <property type="component" value="Unassembled WGS sequence"/>
</dbReference>
<accession>A0A813R0G2</accession>
<dbReference type="OrthoDB" id="10038661at2759"/>
<dbReference type="EMBL" id="CAJOAX010006043">
    <property type="protein sequence ID" value="CAF3968507.1"/>
    <property type="molecule type" value="Genomic_DNA"/>
</dbReference>
<evidence type="ECO:0000313" key="2">
    <source>
        <dbReference type="EMBL" id="CAF3799547.1"/>
    </source>
</evidence>
<dbReference type="Proteomes" id="UP000663823">
    <property type="component" value="Unassembled WGS sequence"/>
</dbReference>
<protein>
    <recommendedName>
        <fullName evidence="5">F-box domain-containing protein</fullName>
    </recommendedName>
</protein>
<evidence type="ECO:0000313" key="3">
    <source>
        <dbReference type="EMBL" id="CAF3968507.1"/>
    </source>
</evidence>
<organism evidence="1 4">
    <name type="scientific">Rotaria sordida</name>
    <dbReference type="NCBI Taxonomy" id="392033"/>
    <lineage>
        <taxon>Eukaryota</taxon>
        <taxon>Metazoa</taxon>
        <taxon>Spiralia</taxon>
        <taxon>Gnathifera</taxon>
        <taxon>Rotifera</taxon>
        <taxon>Eurotatoria</taxon>
        <taxon>Bdelloidea</taxon>
        <taxon>Philodinida</taxon>
        <taxon>Philodinidae</taxon>
        <taxon>Rotaria</taxon>
    </lineage>
</organism>